<keyword evidence="6" id="KW-1185">Reference proteome</keyword>
<comment type="caution">
    <text evidence="5">The sequence shown here is derived from an EMBL/GenBank/DDBJ whole genome shotgun (WGS) entry which is preliminary data.</text>
</comment>
<keyword evidence="2" id="KW-0732">Signal</keyword>
<feature type="domain" description="Heterokaryon incompatibility" evidence="3">
    <location>
        <begin position="26"/>
        <end position="114"/>
    </location>
</feature>
<dbReference type="InterPro" id="IPR058525">
    <property type="entry name" value="DUF8212"/>
</dbReference>
<gene>
    <name evidence="5" type="ORF">BDP27DRAFT_1386041</name>
</gene>
<name>A0A9P5P9A5_9AGAR</name>
<dbReference type="EMBL" id="JADNRY010000362">
    <property type="protein sequence ID" value="KAF9058602.1"/>
    <property type="molecule type" value="Genomic_DNA"/>
</dbReference>
<feature type="region of interest" description="Disordered" evidence="1">
    <location>
        <begin position="255"/>
        <end position="303"/>
    </location>
</feature>
<dbReference type="InterPro" id="IPR010730">
    <property type="entry name" value="HET"/>
</dbReference>
<evidence type="ECO:0000313" key="5">
    <source>
        <dbReference type="EMBL" id="KAF9058602.1"/>
    </source>
</evidence>
<feature type="chain" id="PRO_5040405611" evidence="2">
    <location>
        <begin position="18"/>
        <end position="303"/>
    </location>
</feature>
<proteinExistence type="predicted"/>
<dbReference type="PANTHER" id="PTHR10622:SF10">
    <property type="entry name" value="HET DOMAIN-CONTAINING PROTEIN"/>
    <property type="match status" value="1"/>
</dbReference>
<dbReference type="Pfam" id="PF06985">
    <property type="entry name" value="HET"/>
    <property type="match status" value="1"/>
</dbReference>
<dbReference type="PANTHER" id="PTHR10622">
    <property type="entry name" value="HET DOMAIN-CONTAINING PROTEIN"/>
    <property type="match status" value="1"/>
</dbReference>
<evidence type="ECO:0000259" key="4">
    <source>
        <dbReference type="Pfam" id="PF26640"/>
    </source>
</evidence>
<protein>
    <submittedName>
        <fullName evidence="5">Heterokaryon incompatibility protein-domain-containing protein</fullName>
    </submittedName>
</protein>
<evidence type="ECO:0000256" key="2">
    <source>
        <dbReference type="SAM" id="SignalP"/>
    </source>
</evidence>
<dbReference type="Proteomes" id="UP000772434">
    <property type="component" value="Unassembled WGS sequence"/>
</dbReference>
<sequence length="303" mass="34834">MAAFVLVLCTHPELVYFADEQQIPGYVILSHVWEKEEISFQHMQDLSSIKDMKGWSKIVQACKLAGSQGYKYIWIDTCCIDKSSSAELSEAINSMYRYYSEAKVCYAYLADVQSDLPRWSLKFTFRECKWFTRGWTLQELIAPKTVVFFAQDWERIGTKASLQGLITETTGIPLGVLLHNDSSKMSIAKRMSWAARRETTRIEDRAYSLMGVFGVFMPPIYGEGTHAFIRLQEEILKTSNDQTIFAWKEKWQHSDPSGLLATSPDDFEASGEYEHVDRPDNRRPYSMTNMGLLGEDSDSFRRL</sequence>
<evidence type="ECO:0000313" key="6">
    <source>
        <dbReference type="Proteomes" id="UP000772434"/>
    </source>
</evidence>
<feature type="compositionally biased region" description="Basic and acidic residues" evidence="1">
    <location>
        <begin position="272"/>
        <end position="283"/>
    </location>
</feature>
<evidence type="ECO:0000256" key="1">
    <source>
        <dbReference type="SAM" id="MobiDB-lite"/>
    </source>
</evidence>
<organism evidence="5 6">
    <name type="scientific">Rhodocollybia butyracea</name>
    <dbReference type="NCBI Taxonomy" id="206335"/>
    <lineage>
        <taxon>Eukaryota</taxon>
        <taxon>Fungi</taxon>
        <taxon>Dikarya</taxon>
        <taxon>Basidiomycota</taxon>
        <taxon>Agaricomycotina</taxon>
        <taxon>Agaricomycetes</taxon>
        <taxon>Agaricomycetidae</taxon>
        <taxon>Agaricales</taxon>
        <taxon>Marasmiineae</taxon>
        <taxon>Omphalotaceae</taxon>
        <taxon>Rhodocollybia</taxon>
    </lineage>
</organism>
<feature type="signal peptide" evidence="2">
    <location>
        <begin position="1"/>
        <end position="17"/>
    </location>
</feature>
<dbReference type="AlphaFoldDB" id="A0A9P5P9A5"/>
<dbReference type="Pfam" id="PF26640">
    <property type="entry name" value="DUF8212"/>
    <property type="match status" value="1"/>
</dbReference>
<reference evidence="5" key="1">
    <citation type="submission" date="2020-11" db="EMBL/GenBank/DDBJ databases">
        <authorList>
            <consortium name="DOE Joint Genome Institute"/>
            <person name="Ahrendt S."/>
            <person name="Riley R."/>
            <person name="Andreopoulos W."/>
            <person name="Labutti K."/>
            <person name="Pangilinan J."/>
            <person name="Ruiz-Duenas F.J."/>
            <person name="Barrasa J.M."/>
            <person name="Sanchez-Garcia M."/>
            <person name="Camarero S."/>
            <person name="Miyauchi S."/>
            <person name="Serrano A."/>
            <person name="Linde D."/>
            <person name="Babiker R."/>
            <person name="Drula E."/>
            <person name="Ayuso-Fernandez I."/>
            <person name="Pacheco R."/>
            <person name="Padilla G."/>
            <person name="Ferreira P."/>
            <person name="Barriuso J."/>
            <person name="Kellner H."/>
            <person name="Castanera R."/>
            <person name="Alfaro M."/>
            <person name="Ramirez L."/>
            <person name="Pisabarro A.G."/>
            <person name="Kuo A."/>
            <person name="Tritt A."/>
            <person name="Lipzen A."/>
            <person name="He G."/>
            <person name="Yan M."/>
            <person name="Ng V."/>
            <person name="Cullen D."/>
            <person name="Martin F."/>
            <person name="Rosso M.-N."/>
            <person name="Henrissat B."/>
            <person name="Hibbett D."/>
            <person name="Martinez A.T."/>
            <person name="Grigoriev I.V."/>
        </authorList>
    </citation>
    <scope>NUCLEOTIDE SEQUENCE</scope>
    <source>
        <strain evidence="5">AH 40177</strain>
    </source>
</reference>
<feature type="domain" description="DUF8212" evidence="4">
    <location>
        <begin position="226"/>
        <end position="256"/>
    </location>
</feature>
<dbReference type="OrthoDB" id="5122891at2759"/>
<accession>A0A9P5P9A5</accession>
<evidence type="ECO:0000259" key="3">
    <source>
        <dbReference type="Pfam" id="PF06985"/>
    </source>
</evidence>